<dbReference type="InterPro" id="IPR003599">
    <property type="entry name" value="Ig_sub"/>
</dbReference>
<feature type="domain" description="Immunoglobulin" evidence="4">
    <location>
        <begin position="9"/>
        <end position="107"/>
    </location>
</feature>
<reference evidence="5 6" key="1">
    <citation type="submission" date="2015-08" db="EMBL/GenBank/DDBJ databases">
        <title>The genome of the Asian arowana (Scleropages formosus).</title>
        <authorList>
            <person name="Tan M.H."/>
            <person name="Gan H.M."/>
            <person name="Croft L.J."/>
            <person name="Austin C.M."/>
        </authorList>
    </citation>
    <scope>NUCLEOTIDE SEQUENCE [LARGE SCALE GENOMIC DNA]</scope>
    <source>
        <strain evidence="5">Aro1</strain>
    </source>
</reference>
<dbReference type="AlphaFoldDB" id="A0A0P7UZN2"/>
<evidence type="ECO:0000256" key="3">
    <source>
        <dbReference type="ARBA" id="ARBA00023136"/>
    </source>
</evidence>
<dbReference type="SUPFAM" id="SSF48726">
    <property type="entry name" value="Immunoglobulin"/>
    <property type="match status" value="1"/>
</dbReference>
<dbReference type="EMBL" id="JARO02005112">
    <property type="protein sequence ID" value="KPP67333.1"/>
    <property type="molecule type" value="Genomic_DNA"/>
</dbReference>
<dbReference type="InterPro" id="IPR050671">
    <property type="entry name" value="CD300_family_receptors"/>
</dbReference>
<dbReference type="SMART" id="SM00409">
    <property type="entry name" value="IG"/>
    <property type="match status" value="1"/>
</dbReference>
<dbReference type="GO" id="GO:0005886">
    <property type="term" value="C:plasma membrane"/>
    <property type="evidence" value="ECO:0007669"/>
    <property type="project" value="TreeGrafter"/>
</dbReference>
<comment type="caution">
    <text evidence="5">The sequence shown here is derived from an EMBL/GenBank/DDBJ whole genome shotgun (WGS) entry which is preliminary data.</text>
</comment>
<dbReference type="Pfam" id="PF07686">
    <property type="entry name" value="V-set"/>
    <property type="match status" value="1"/>
</dbReference>
<evidence type="ECO:0000313" key="6">
    <source>
        <dbReference type="Proteomes" id="UP000034805"/>
    </source>
</evidence>
<sequence>MVWTEISAPSLVTGSLGTSITVRCHYNPLYKNHTKYWCEGVIYELCKIVVKTTKPRRWGRASIRDDTQNGFFTVTTSALRWSDKGKYWCVIARPGRNVFTGVFLEIVKAENSTTSKPEEDSKTFDGWAVLRWILFAALLASFLTVNVCKSFPECSVFAEGSRRCLRVDT</sequence>
<keyword evidence="3" id="KW-0472">Membrane</keyword>
<evidence type="ECO:0000256" key="1">
    <source>
        <dbReference type="ARBA" id="ARBA00004370"/>
    </source>
</evidence>
<dbReference type="Gene3D" id="2.60.40.10">
    <property type="entry name" value="Immunoglobulins"/>
    <property type="match status" value="1"/>
</dbReference>
<evidence type="ECO:0000259" key="4">
    <source>
        <dbReference type="SMART" id="SM00409"/>
    </source>
</evidence>
<dbReference type="GO" id="GO:0004888">
    <property type="term" value="F:transmembrane signaling receptor activity"/>
    <property type="evidence" value="ECO:0007669"/>
    <property type="project" value="TreeGrafter"/>
</dbReference>
<dbReference type="STRING" id="113540.ENSSFOP00015070445"/>
<accession>A0A0P7UZN2</accession>
<dbReference type="CDD" id="cd05716">
    <property type="entry name" value="IgV_pIgR_like"/>
    <property type="match status" value="1"/>
</dbReference>
<protein>
    <recommendedName>
        <fullName evidence="4">Immunoglobulin domain-containing protein</fullName>
    </recommendedName>
</protein>
<dbReference type="PANTHER" id="PTHR11860">
    <property type="entry name" value="POLYMERIC-IMMUNOGLOBULIN RECEPTOR"/>
    <property type="match status" value="1"/>
</dbReference>
<dbReference type="PANTHER" id="PTHR11860:SF111">
    <property type="entry name" value="IMMUNOGLOBULIN SUBTYPE DOMAIN-CONTAINING PROTEIN"/>
    <property type="match status" value="1"/>
</dbReference>
<dbReference type="InterPro" id="IPR036179">
    <property type="entry name" value="Ig-like_dom_sf"/>
</dbReference>
<proteinExistence type="predicted"/>
<gene>
    <name evidence="5" type="ORF">Z043_114094</name>
</gene>
<dbReference type="InterPro" id="IPR013106">
    <property type="entry name" value="Ig_V-set"/>
</dbReference>
<name>A0A0P7UZN2_SCLFO</name>
<keyword evidence="2" id="KW-0812">Transmembrane</keyword>
<comment type="subcellular location">
    <subcellularLocation>
        <location evidence="1">Membrane</location>
    </subcellularLocation>
</comment>
<dbReference type="Proteomes" id="UP000034805">
    <property type="component" value="Unassembled WGS sequence"/>
</dbReference>
<evidence type="ECO:0000256" key="2">
    <source>
        <dbReference type="ARBA" id="ARBA00022692"/>
    </source>
</evidence>
<dbReference type="InterPro" id="IPR013783">
    <property type="entry name" value="Ig-like_fold"/>
</dbReference>
<evidence type="ECO:0000313" key="5">
    <source>
        <dbReference type="EMBL" id="KPP67333.1"/>
    </source>
</evidence>
<organism evidence="5 6">
    <name type="scientific">Scleropages formosus</name>
    <name type="common">Asian bonytongue</name>
    <name type="synonym">Osteoglossum formosum</name>
    <dbReference type="NCBI Taxonomy" id="113540"/>
    <lineage>
        <taxon>Eukaryota</taxon>
        <taxon>Metazoa</taxon>
        <taxon>Chordata</taxon>
        <taxon>Craniata</taxon>
        <taxon>Vertebrata</taxon>
        <taxon>Euteleostomi</taxon>
        <taxon>Actinopterygii</taxon>
        <taxon>Neopterygii</taxon>
        <taxon>Teleostei</taxon>
        <taxon>Osteoglossocephala</taxon>
        <taxon>Osteoglossomorpha</taxon>
        <taxon>Osteoglossiformes</taxon>
        <taxon>Osteoglossidae</taxon>
        <taxon>Scleropages</taxon>
    </lineage>
</organism>